<dbReference type="Proteomes" id="UP000023435">
    <property type="component" value="Unassembled WGS sequence"/>
</dbReference>
<evidence type="ECO:0008006" key="3">
    <source>
        <dbReference type="Google" id="ProtNLM"/>
    </source>
</evidence>
<evidence type="ECO:0000313" key="1">
    <source>
        <dbReference type="EMBL" id="KWS05170.1"/>
    </source>
</evidence>
<proteinExistence type="predicted"/>
<protein>
    <recommendedName>
        <fullName evidence="3">Rhs-family protein</fullName>
    </recommendedName>
</protein>
<comment type="caution">
    <text evidence="1">The sequence shown here is derived from an EMBL/GenBank/DDBJ whole genome shotgun (WGS) entry which is preliminary data.</text>
</comment>
<evidence type="ECO:0000313" key="2">
    <source>
        <dbReference type="Proteomes" id="UP000023435"/>
    </source>
</evidence>
<dbReference type="EMBL" id="JAJA02000001">
    <property type="protein sequence ID" value="KWS05170.1"/>
    <property type="molecule type" value="Genomic_DNA"/>
</dbReference>
<organism evidence="1 2">
    <name type="scientific">Lysobacter capsici AZ78</name>
    <dbReference type="NCBI Taxonomy" id="1444315"/>
    <lineage>
        <taxon>Bacteria</taxon>
        <taxon>Pseudomonadati</taxon>
        <taxon>Pseudomonadota</taxon>
        <taxon>Gammaproteobacteria</taxon>
        <taxon>Lysobacterales</taxon>
        <taxon>Lysobacteraceae</taxon>
        <taxon>Lysobacter</taxon>
    </lineage>
</organism>
<sequence>MLRASRLSPLFIAQPLDGSAPVALKERYVYDALGRLSQCLEYFDAAGRVLRRQSLR</sequence>
<dbReference type="RefSeq" id="WP_160329623.1">
    <property type="nucleotide sequence ID" value="NZ_JAJA02000001.1"/>
</dbReference>
<dbReference type="AlphaFoldDB" id="A0A108U9S0"/>
<keyword evidence="2" id="KW-1185">Reference proteome</keyword>
<name>A0A108U9S0_9GAMM</name>
<gene>
    <name evidence="1" type="ORF">AZ78_2721</name>
</gene>
<reference evidence="1 2" key="1">
    <citation type="journal article" date="2014" name="Genome Announc.">
        <title>Draft Genome Sequence of Lysobacter capsici AZ78, a Bacterium Antagonistic to Plant-Pathogenic Oomycetes.</title>
        <authorList>
            <person name="Puopolo G."/>
            <person name="Sonego P."/>
            <person name="Engelen K."/>
            <person name="Pertot I."/>
        </authorList>
    </citation>
    <scope>NUCLEOTIDE SEQUENCE [LARGE SCALE GENOMIC DNA]</scope>
    <source>
        <strain evidence="1 2">AZ78</strain>
    </source>
</reference>
<accession>A0A108U9S0</accession>